<accession>A0A7I8J2H5</accession>
<comment type="subunit">
    <text evidence="1">Homodimer.</text>
</comment>
<evidence type="ECO:0000313" key="3">
    <source>
        <dbReference type="Proteomes" id="UP001189122"/>
    </source>
</evidence>
<dbReference type="PANTHER" id="PTHR21495">
    <property type="entry name" value="NUCLEOPORIN-RELATED"/>
    <property type="match status" value="1"/>
</dbReference>
<keyword evidence="1" id="KW-0964">Secreted</keyword>
<dbReference type="EMBL" id="CACRZD030000008">
    <property type="protein sequence ID" value="CAA6664414.1"/>
    <property type="molecule type" value="Genomic_DNA"/>
</dbReference>
<evidence type="ECO:0000256" key="1">
    <source>
        <dbReference type="RuleBase" id="RU363099"/>
    </source>
</evidence>
<protein>
    <recommendedName>
        <fullName evidence="1">Dirigent protein</fullName>
    </recommendedName>
</protein>
<comment type="subcellular location">
    <subcellularLocation>
        <location evidence="1">Secreted</location>
        <location evidence="1">Extracellular space</location>
        <location evidence="1">Apoplast</location>
    </subcellularLocation>
</comment>
<dbReference type="EMBL" id="LR743595">
    <property type="protein sequence ID" value="CAA2624999.1"/>
    <property type="molecule type" value="Genomic_DNA"/>
</dbReference>
<proteinExistence type="inferred from homology"/>
<comment type="similarity">
    <text evidence="1">Belongs to the plant dirigent protein family.</text>
</comment>
<evidence type="ECO:0000313" key="2">
    <source>
        <dbReference type="EMBL" id="CAA2624999.1"/>
    </source>
</evidence>
<dbReference type="GO" id="GO:0048046">
    <property type="term" value="C:apoplast"/>
    <property type="evidence" value="ECO:0007669"/>
    <property type="project" value="UniProtKB-SubCell"/>
</dbReference>
<keyword evidence="3" id="KW-1185">Reference proteome</keyword>
<sequence>MAVDFGFTTGKYNGSSFSVMSRNPFSSQTREVAVVGGRGEFRLARGFAFITTRVLKGINIIVEYNVTLLHY</sequence>
<dbReference type="Pfam" id="PF03018">
    <property type="entry name" value="Dirigent"/>
    <property type="match status" value="1"/>
</dbReference>
<name>A0A7I8J2H5_SPIIN</name>
<gene>
    <name evidence="2" type="ORF">SI7747_08010803</name>
</gene>
<dbReference type="AlphaFoldDB" id="A0A7I8J2H5"/>
<dbReference type="Proteomes" id="UP001189122">
    <property type="component" value="Unassembled WGS sequence"/>
</dbReference>
<reference evidence="2 3" key="1">
    <citation type="submission" date="2019-12" db="EMBL/GenBank/DDBJ databases">
        <authorList>
            <person name="Scholz U."/>
            <person name="Mascher M."/>
            <person name="Fiebig A."/>
        </authorList>
    </citation>
    <scope>NUCLEOTIDE SEQUENCE</scope>
</reference>
<comment type="function">
    <text evidence="1">Dirigent proteins impart stereoselectivity on the phenoxy radical-coupling reaction, yielding optically active lignans from two molecules of coniferyl alcohol in the biosynthesis of lignans, flavonolignans, and alkaloids and thus plays a central role in plant secondary metabolism.</text>
</comment>
<dbReference type="InterPro" id="IPR004265">
    <property type="entry name" value="Dirigent"/>
</dbReference>
<keyword evidence="1" id="KW-0052">Apoplast</keyword>
<organism evidence="2">
    <name type="scientific">Spirodela intermedia</name>
    <name type="common">Intermediate duckweed</name>
    <dbReference type="NCBI Taxonomy" id="51605"/>
    <lineage>
        <taxon>Eukaryota</taxon>
        <taxon>Viridiplantae</taxon>
        <taxon>Streptophyta</taxon>
        <taxon>Embryophyta</taxon>
        <taxon>Tracheophyta</taxon>
        <taxon>Spermatophyta</taxon>
        <taxon>Magnoliopsida</taxon>
        <taxon>Liliopsida</taxon>
        <taxon>Araceae</taxon>
        <taxon>Lemnoideae</taxon>
        <taxon>Spirodela</taxon>
    </lineage>
</organism>